<keyword evidence="5 11" id="KW-1133">Transmembrane helix</keyword>
<evidence type="ECO:0000256" key="4">
    <source>
        <dbReference type="ARBA" id="ARBA00022974"/>
    </source>
</evidence>
<evidence type="ECO:0000256" key="2">
    <source>
        <dbReference type="ARBA" id="ARBA00005343"/>
    </source>
</evidence>
<organism evidence="13 14">
    <name type="scientific">Amphibalanus amphitrite</name>
    <name type="common">Striped barnacle</name>
    <name type="synonym">Balanus amphitrite</name>
    <dbReference type="NCBI Taxonomy" id="1232801"/>
    <lineage>
        <taxon>Eukaryota</taxon>
        <taxon>Metazoa</taxon>
        <taxon>Ecdysozoa</taxon>
        <taxon>Arthropoda</taxon>
        <taxon>Crustacea</taxon>
        <taxon>Multicrustacea</taxon>
        <taxon>Cirripedia</taxon>
        <taxon>Thoracica</taxon>
        <taxon>Thoracicalcarea</taxon>
        <taxon>Balanomorpha</taxon>
        <taxon>Balanoidea</taxon>
        <taxon>Balanidae</taxon>
        <taxon>Amphibalaninae</taxon>
        <taxon>Amphibalanus</taxon>
    </lineage>
</organism>
<keyword evidence="4 9" id="KW-0654">Proteoglycan</keyword>
<sequence length="239" mass="25463">MAQSPDGDYQRGIGAVCGAKGPRPPRQVPDAGRPPRPAPVCRTAAEETDVAPEVVVPPRRPDDEHSVGVVHAVPPPLPEHTERPDHFGDLGVEHGRPPPPPPVYGTELRPTEPPRPEPEQPEMDNDIDLAPEVELHAGAGVESENAIPDSTANGQPAGAMPDGMGSKAIDRPTSFFAQPGILAAVVGGAVVGLLCAILLVMLIVYRMRKKDEGSYALEEPKRSLTGNSYSKNYNKEFYA</sequence>
<dbReference type="AlphaFoldDB" id="A0A6A4V6U5"/>
<feature type="domain" description="Neurexin/syndecan/glycophorin C" evidence="12">
    <location>
        <begin position="204"/>
        <end position="222"/>
    </location>
</feature>
<feature type="compositionally biased region" description="Basic and acidic residues" evidence="10">
    <location>
        <begin position="79"/>
        <end position="96"/>
    </location>
</feature>
<dbReference type="InterPro" id="IPR003585">
    <property type="entry name" value="Neurexin-like"/>
</dbReference>
<dbReference type="PANTHER" id="PTHR10915:SF1">
    <property type="entry name" value="SYNDECAN"/>
    <property type="match status" value="1"/>
</dbReference>
<keyword evidence="6 11" id="KW-0472">Membrane</keyword>
<evidence type="ECO:0000256" key="9">
    <source>
        <dbReference type="RuleBase" id="RU000649"/>
    </source>
</evidence>
<evidence type="ECO:0000313" key="13">
    <source>
        <dbReference type="EMBL" id="KAF0288889.1"/>
    </source>
</evidence>
<evidence type="ECO:0000256" key="6">
    <source>
        <dbReference type="ARBA" id="ARBA00023136"/>
    </source>
</evidence>
<evidence type="ECO:0000256" key="7">
    <source>
        <dbReference type="ARBA" id="ARBA00023180"/>
    </source>
</evidence>
<dbReference type="Proteomes" id="UP000440578">
    <property type="component" value="Unassembled WGS sequence"/>
</dbReference>
<dbReference type="EMBL" id="VIIS01002074">
    <property type="protein sequence ID" value="KAF0288889.1"/>
    <property type="molecule type" value="Genomic_DNA"/>
</dbReference>
<evidence type="ECO:0000256" key="5">
    <source>
        <dbReference type="ARBA" id="ARBA00022989"/>
    </source>
</evidence>
<evidence type="ECO:0000259" key="12">
    <source>
        <dbReference type="SMART" id="SM00294"/>
    </source>
</evidence>
<comment type="similarity">
    <text evidence="2 9">Belongs to the syndecan proteoglycan family.</text>
</comment>
<gene>
    <name evidence="13" type="primary">Sdc</name>
    <name evidence="13" type="ORF">FJT64_012779</name>
</gene>
<dbReference type="InterPro" id="IPR027789">
    <property type="entry name" value="Syndecan/Neurexin_dom"/>
</dbReference>
<comment type="caution">
    <text evidence="13">The sequence shown here is derived from an EMBL/GenBank/DDBJ whole genome shotgun (WGS) entry which is preliminary data.</text>
</comment>
<evidence type="ECO:0000256" key="8">
    <source>
        <dbReference type="ARBA" id="ARBA00023207"/>
    </source>
</evidence>
<feature type="compositionally biased region" description="Pro residues" evidence="10">
    <location>
        <begin position="22"/>
        <end position="38"/>
    </location>
</feature>
<dbReference type="GO" id="GO:0016020">
    <property type="term" value="C:membrane"/>
    <property type="evidence" value="ECO:0007669"/>
    <property type="project" value="UniProtKB-SubCell"/>
</dbReference>
<comment type="subcellular location">
    <subcellularLocation>
        <location evidence="1 9">Membrane</location>
        <topology evidence="1 9">Single-pass type I membrane protein</topology>
    </subcellularLocation>
</comment>
<name>A0A6A4V6U5_AMPAM</name>
<keyword evidence="8 9" id="KW-0357">Heparan sulfate</keyword>
<dbReference type="GO" id="GO:0009986">
    <property type="term" value="C:cell surface"/>
    <property type="evidence" value="ECO:0007669"/>
    <property type="project" value="TreeGrafter"/>
</dbReference>
<dbReference type="SMART" id="SM00294">
    <property type="entry name" value="4.1m"/>
    <property type="match status" value="1"/>
</dbReference>
<proteinExistence type="inferred from homology"/>
<dbReference type="PROSITE" id="PS00964">
    <property type="entry name" value="SYNDECAN"/>
    <property type="match status" value="1"/>
</dbReference>
<feature type="region of interest" description="Disordered" evidence="10">
    <location>
        <begin position="141"/>
        <end position="166"/>
    </location>
</feature>
<evidence type="ECO:0000256" key="10">
    <source>
        <dbReference type="SAM" id="MobiDB-lite"/>
    </source>
</evidence>
<protein>
    <recommendedName>
        <fullName evidence="9">Syndecan</fullName>
    </recommendedName>
</protein>
<dbReference type="Pfam" id="PF01034">
    <property type="entry name" value="Syndecan"/>
    <property type="match status" value="1"/>
</dbReference>
<feature type="compositionally biased region" description="Basic and acidic residues" evidence="10">
    <location>
        <begin position="109"/>
        <end position="118"/>
    </location>
</feature>
<evidence type="ECO:0000256" key="11">
    <source>
        <dbReference type="SAM" id="Phobius"/>
    </source>
</evidence>
<comment type="function">
    <text evidence="9">Cell surface proteoglycan.</text>
</comment>
<keyword evidence="7 9" id="KW-0325">Glycoprotein</keyword>
<dbReference type="InterPro" id="IPR001050">
    <property type="entry name" value="Syndecan"/>
</dbReference>
<dbReference type="PANTHER" id="PTHR10915">
    <property type="entry name" value="SYNDECAN"/>
    <property type="match status" value="1"/>
</dbReference>
<accession>A0A6A4V6U5</accession>
<keyword evidence="14" id="KW-1185">Reference proteome</keyword>
<dbReference type="GO" id="GO:0016477">
    <property type="term" value="P:cell migration"/>
    <property type="evidence" value="ECO:0007669"/>
    <property type="project" value="TreeGrafter"/>
</dbReference>
<evidence type="ECO:0000256" key="3">
    <source>
        <dbReference type="ARBA" id="ARBA00022692"/>
    </source>
</evidence>
<keyword evidence="3 9" id="KW-0812">Transmembrane</keyword>
<evidence type="ECO:0000256" key="1">
    <source>
        <dbReference type="ARBA" id="ARBA00004479"/>
    </source>
</evidence>
<feature type="transmembrane region" description="Helical" evidence="11">
    <location>
        <begin position="181"/>
        <end position="205"/>
    </location>
</feature>
<evidence type="ECO:0000313" key="14">
    <source>
        <dbReference type="Proteomes" id="UP000440578"/>
    </source>
</evidence>
<dbReference type="InterPro" id="IPR030479">
    <property type="entry name" value="Syndecan_CS"/>
</dbReference>
<dbReference type="OrthoDB" id="10044468at2759"/>
<feature type="region of interest" description="Disordered" evidence="10">
    <location>
        <begin position="1"/>
        <end position="124"/>
    </location>
</feature>
<reference evidence="13 14" key="1">
    <citation type="submission" date="2019-07" db="EMBL/GenBank/DDBJ databases">
        <title>Draft genome assembly of a fouling barnacle, Amphibalanus amphitrite (Darwin, 1854): The first reference genome for Thecostraca.</title>
        <authorList>
            <person name="Kim W."/>
        </authorList>
    </citation>
    <scope>NUCLEOTIDE SEQUENCE [LARGE SCALE GENOMIC DNA]</scope>
    <source>
        <strain evidence="13">SNU_AA5</strain>
        <tissue evidence="13">Soma without cirri and trophi</tissue>
    </source>
</reference>